<keyword evidence="3" id="KW-1185">Reference proteome</keyword>
<reference evidence="2" key="1">
    <citation type="journal article" date="2021" name="Nat. Commun.">
        <title>Genetic determinants of endophytism in the Arabidopsis root mycobiome.</title>
        <authorList>
            <person name="Mesny F."/>
            <person name="Miyauchi S."/>
            <person name="Thiergart T."/>
            <person name="Pickel B."/>
            <person name="Atanasova L."/>
            <person name="Karlsson M."/>
            <person name="Huettel B."/>
            <person name="Barry K.W."/>
            <person name="Haridas S."/>
            <person name="Chen C."/>
            <person name="Bauer D."/>
            <person name="Andreopoulos W."/>
            <person name="Pangilinan J."/>
            <person name="LaButti K."/>
            <person name="Riley R."/>
            <person name="Lipzen A."/>
            <person name="Clum A."/>
            <person name="Drula E."/>
            <person name="Henrissat B."/>
            <person name="Kohler A."/>
            <person name="Grigoriev I.V."/>
            <person name="Martin F.M."/>
            <person name="Hacquard S."/>
        </authorList>
    </citation>
    <scope>NUCLEOTIDE SEQUENCE</scope>
    <source>
        <strain evidence="2">MPI-CAGE-CH-0235</strain>
    </source>
</reference>
<feature type="region of interest" description="Disordered" evidence="1">
    <location>
        <begin position="84"/>
        <end position="111"/>
    </location>
</feature>
<accession>A0A8K0WVW8</accession>
<dbReference type="EMBL" id="JAGPNK010000001">
    <property type="protein sequence ID" value="KAH7328047.1"/>
    <property type="molecule type" value="Genomic_DNA"/>
</dbReference>
<evidence type="ECO:0000313" key="2">
    <source>
        <dbReference type="EMBL" id="KAH7328047.1"/>
    </source>
</evidence>
<sequence length="133" mass="14565">MRLLPAYAAQWLCCMRLSTLLPPPLDAANALVSVICSSSSVSSRRSREHASEPVSSWLSLLKSEPHNFGAKRLIGLITRLMNTTNESTGTRPRNGPRSTTLPSPGSHMNASSHTYLFHREQAEPLITHSVLDS</sequence>
<name>A0A8K0WVW8_9HYPO</name>
<dbReference type="AlphaFoldDB" id="A0A8K0WVW8"/>
<comment type="caution">
    <text evidence="2">The sequence shown here is derived from an EMBL/GenBank/DDBJ whole genome shotgun (WGS) entry which is preliminary data.</text>
</comment>
<gene>
    <name evidence="2" type="ORF">B0I35DRAFT_403483</name>
</gene>
<organism evidence="2 3">
    <name type="scientific">Stachybotrys elegans</name>
    <dbReference type="NCBI Taxonomy" id="80388"/>
    <lineage>
        <taxon>Eukaryota</taxon>
        <taxon>Fungi</taxon>
        <taxon>Dikarya</taxon>
        <taxon>Ascomycota</taxon>
        <taxon>Pezizomycotina</taxon>
        <taxon>Sordariomycetes</taxon>
        <taxon>Hypocreomycetidae</taxon>
        <taxon>Hypocreales</taxon>
        <taxon>Stachybotryaceae</taxon>
        <taxon>Stachybotrys</taxon>
    </lineage>
</organism>
<protein>
    <submittedName>
        <fullName evidence="2">Uncharacterized protein</fullName>
    </submittedName>
</protein>
<evidence type="ECO:0000256" key="1">
    <source>
        <dbReference type="SAM" id="MobiDB-lite"/>
    </source>
</evidence>
<evidence type="ECO:0000313" key="3">
    <source>
        <dbReference type="Proteomes" id="UP000813444"/>
    </source>
</evidence>
<proteinExistence type="predicted"/>
<dbReference type="Proteomes" id="UP000813444">
    <property type="component" value="Unassembled WGS sequence"/>
</dbReference>